<keyword evidence="2" id="KW-0012">Acyltransferase</keyword>
<feature type="domain" description="N-acetyltransferase" evidence="3">
    <location>
        <begin position="1"/>
        <end position="138"/>
    </location>
</feature>
<dbReference type="Proteomes" id="UP000664857">
    <property type="component" value="Unassembled WGS sequence"/>
</dbReference>
<dbReference type="PROSITE" id="PS51186">
    <property type="entry name" value="GNAT"/>
    <property type="match status" value="1"/>
</dbReference>
<gene>
    <name evidence="4" type="ORF">DOK76_04395</name>
</gene>
<evidence type="ECO:0000256" key="1">
    <source>
        <dbReference type="ARBA" id="ARBA00022679"/>
    </source>
</evidence>
<comment type="caution">
    <text evidence="4">The sequence shown here is derived from an EMBL/GenBank/DDBJ whole genome shotgun (WGS) entry which is preliminary data.</text>
</comment>
<accession>A0ABS3HSZ9</accession>
<keyword evidence="1" id="KW-0808">Transferase</keyword>
<dbReference type="Gene3D" id="3.40.630.30">
    <property type="match status" value="1"/>
</dbReference>
<evidence type="ECO:0000313" key="5">
    <source>
        <dbReference type="Proteomes" id="UP000664857"/>
    </source>
</evidence>
<dbReference type="CDD" id="cd04301">
    <property type="entry name" value="NAT_SF"/>
    <property type="match status" value="1"/>
</dbReference>
<dbReference type="Pfam" id="PF13673">
    <property type="entry name" value="Acetyltransf_10"/>
    <property type="match status" value="1"/>
</dbReference>
<dbReference type="InterPro" id="IPR000182">
    <property type="entry name" value="GNAT_dom"/>
</dbReference>
<dbReference type="InterPro" id="IPR051556">
    <property type="entry name" value="N-term/lysine_N-AcTrnsfr"/>
</dbReference>
<name>A0ABS3HSZ9_9ENTE</name>
<keyword evidence="5" id="KW-1185">Reference proteome</keyword>
<dbReference type="SUPFAM" id="SSF55729">
    <property type="entry name" value="Acyl-CoA N-acyltransferases (Nat)"/>
    <property type="match status" value="1"/>
</dbReference>
<evidence type="ECO:0000313" key="4">
    <source>
        <dbReference type="EMBL" id="MBO0476298.1"/>
    </source>
</evidence>
<dbReference type="PANTHER" id="PTHR42919:SF8">
    <property type="entry name" value="N-ALPHA-ACETYLTRANSFERASE 50"/>
    <property type="match status" value="1"/>
</dbReference>
<dbReference type="RefSeq" id="WP_206965253.1">
    <property type="nucleotide sequence ID" value="NZ_JAFLVX010000014.1"/>
</dbReference>
<sequence length="142" mass="16335">MIVKEIGLSENQAMLHQILEQHQIERTGHKSEKSDMVSFCLTINHEYAGGVVAKKTGNRLHISLLGVSPQHRHKGYGETLIKRMEQEARNNNCRHVTVNTQDFQGLSFYQKLGFHIFGEIKDCPYEGTTKYYLLKELTEEKS</sequence>
<organism evidence="4 5">
    <name type="scientific">Candidatus Vagococcus giribetii</name>
    <dbReference type="NCBI Taxonomy" id="2230876"/>
    <lineage>
        <taxon>Bacteria</taxon>
        <taxon>Bacillati</taxon>
        <taxon>Bacillota</taxon>
        <taxon>Bacilli</taxon>
        <taxon>Lactobacillales</taxon>
        <taxon>Enterococcaceae</taxon>
        <taxon>Vagococcus</taxon>
    </lineage>
</organism>
<evidence type="ECO:0000256" key="2">
    <source>
        <dbReference type="ARBA" id="ARBA00023315"/>
    </source>
</evidence>
<evidence type="ECO:0000259" key="3">
    <source>
        <dbReference type="PROSITE" id="PS51186"/>
    </source>
</evidence>
<protein>
    <submittedName>
        <fullName evidence="4">GNAT family N-acetyltransferase</fullName>
    </submittedName>
</protein>
<reference evidence="4 5" key="1">
    <citation type="submission" date="2021-03" db="EMBL/GenBank/DDBJ databases">
        <title>Enterococcal diversity collection.</title>
        <authorList>
            <person name="Gilmore M.S."/>
            <person name="Schwartzman J."/>
            <person name="Van Tyne D."/>
            <person name="Martin M."/>
            <person name="Earl A.M."/>
            <person name="Manson A.L."/>
            <person name="Straub T."/>
            <person name="Salamzade R."/>
            <person name="Saavedra J."/>
            <person name="Lebreton F."/>
            <person name="Prichula J."/>
            <person name="Schaufler K."/>
            <person name="Gaca A."/>
            <person name="Sgardioli B."/>
            <person name="Wagenaar J."/>
            <person name="Strong T."/>
        </authorList>
    </citation>
    <scope>NUCLEOTIDE SEQUENCE [LARGE SCALE GENOMIC DNA]</scope>
    <source>
        <strain evidence="4 5">DIV0080</strain>
    </source>
</reference>
<proteinExistence type="predicted"/>
<dbReference type="PANTHER" id="PTHR42919">
    <property type="entry name" value="N-ALPHA-ACETYLTRANSFERASE"/>
    <property type="match status" value="1"/>
</dbReference>
<dbReference type="InterPro" id="IPR016181">
    <property type="entry name" value="Acyl_CoA_acyltransferase"/>
</dbReference>
<dbReference type="EMBL" id="JAFLVX010000014">
    <property type="protein sequence ID" value="MBO0476298.1"/>
    <property type="molecule type" value="Genomic_DNA"/>
</dbReference>